<protein>
    <submittedName>
        <fullName evidence="1">Uncharacterized protein</fullName>
    </submittedName>
</protein>
<accession>A0ABR0ASM2</accession>
<sequence>MVKLGTTASSKLVGYLNRHHFYSEYFAIKAVTVWKGSNSRDGIKHCPESALDESPSGELPELGSVRGVPWFPKRSSDASPTFEYYINLVSFSTPNKINTLIMIYPPLSAGIAHAGASVDLKYYLIKQRSVRFHSYRISSTLLTKIDFDEGYRYLSWFLHKTLQPQQTNFDTNEIFGFVENVQRRMFYCSIDIIVNRQLCILFWELVLQKTLQPQQTNMDTNEIFRICGERATLDVLLIYSTEHCHQELSFCGKNGRERDFFLREEGTTIFPVRQNLPSFHLRCWIHALKGERRFVSEAVFGYLMSNMLVNKSCMTELTLPTVVSSEGRPRISRVTDEKLSKKPLTIYKK</sequence>
<comment type="caution">
    <text evidence="1">The sequence shown here is derived from an EMBL/GenBank/DDBJ whole genome shotgun (WGS) entry which is preliminary data.</text>
</comment>
<dbReference type="Proteomes" id="UP001234178">
    <property type="component" value="Unassembled WGS sequence"/>
</dbReference>
<dbReference type="EMBL" id="JAOYFB010000038">
    <property type="protein sequence ID" value="KAK4028122.1"/>
    <property type="molecule type" value="Genomic_DNA"/>
</dbReference>
<evidence type="ECO:0000313" key="2">
    <source>
        <dbReference type="Proteomes" id="UP001234178"/>
    </source>
</evidence>
<proteinExistence type="predicted"/>
<organism evidence="1 2">
    <name type="scientific">Daphnia magna</name>
    <dbReference type="NCBI Taxonomy" id="35525"/>
    <lineage>
        <taxon>Eukaryota</taxon>
        <taxon>Metazoa</taxon>
        <taxon>Ecdysozoa</taxon>
        <taxon>Arthropoda</taxon>
        <taxon>Crustacea</taxon>
        <taxon>Branchiopoda</taxon>
        <taxon>Diplostraca</taxon>
        <taxon>Cladocera</taxon>
        <taxon>Anomopoda</taxon>
        <taxon>Daphniidae</taxon>
        <taxon>Daphnia</taxon>
    </lineage>
</organism>
<keyword evidence="2" id="KW-1185">Reference proteome</keyword>
<name>A0ABR0ASM2_9CRUS</name>
<reference evidence="1 2" key="1">
    <citation type="journal article" date="2023" name="Nucleic Acids Res.">
        <title>The hologenome of Daphnia magna reveals possible DNA methylation and microbiome-mediated evolution of the host genome.</title>
        <authorList>
            <person name="Chaturvedi A."/>
            <person name="Li X."/>
            <person name="Dhandapani V."/>
            <person name="Marshall H."/>
            <person name="Kissane S."/>
            <person name="Cuenca-Cambronero M."/>
            <person name="Asole G."/>
            <person name="Calvet F."/>
            <person name="Ruiz-Romero M."/>
            <person name="Marangio P."/>
            <person name="Guigo R."/>
            <person name="Rago D."/>
            <person name="Mirbahai L."/>
            <person name="Eastwood N."/>
            <person name="Colbourne J.K."/>
            <person name="Zhou J."/>
            <person name="Mallon E."/>
            <person name="Orsini L."/>
        </authorList>
    </citation>
    <scope>NUCLEOTIDE SEQUENCE [LARGE SCALE GENOMIC DNA]</scope>
    <source>
        <strain evidence="1">LRV0_1</strain>
    </source>
</reference>
<gene>
    <name evidence="1" type="ORF">OUZ56_017300</name>
</gene>
<evidence type="ECO:0000313" key="1">
    <source>
        <dbReference type="EMBL" id="KAK4028122.1"/>
    </source>
</evidence>